<evidence type="ECO:0000256" key="8">
    <source>
        <dbReference type="ARBA" id="ARBA00023136"/>
    </source>
</evidence>
<dbReference type="Pfam" id="PF00005">
    <property type="entry name" value="ABC_tran"/>
    <property type="match status" value="2"/>
</dbReference>
<comment type="subcellular location">
    <subcellularLocation>
        <location evidence="1">Cell membrane</location>
        <topology evidence="1">Multi-pass membrane protein</topology>
    </subcellularLocation>
</comment>
<dbReference type="EMBL" id="JAGSXJ010000007">
    <property type="protein sequence ID" value="KAH6689756.1"/>
    <property type="molecule type" value="Genomic_DNA"/>
</dbReference>
<evidence type="ECO:0000256" key="3">
    <source>
        <dbReference type="ARBA" id="ARBA00022475"/>
    </source>
</evidence>
<dbReference type="CDD" id="cd18580">
    <property type="entry name" value="ABC_6TM_ABCC_D2"/>
    <property type="match status" value="1"/>
</dbReference>
<evidence type="ECO:0000256" key="9">
    <source>
        <dbReference type="SAM" id="Phobius"/>
    </source>
</evidence>
<keyword evidence="13" id="KW-1185">Reference proteome</keyword>
<evidence type="ECO:0000259" key="11">
    <source>
        <dbReference type="PROSITE" id="PS50929"/>
    </source>
</evidence>
<keyword evidence="5" id="KW-0547">Nucleotide-binding</keyword>
<feature type="domain" description="ABC transporter" evidence="10">
    <location>
        <begin position="272"/>
        <end position="492"/>
    </location>
</feature>
<dbReference type="InterPro" id="IPR003593">
    <property type="entry name" value="AAA+_ATPase"/>
</dbReference>
<evidence type="ECO:0000256" key="4">
    <source>
        <dbReference type="ARBA" id="ARBA00022692"/>
    </source>
</evidence>
<dbReference type="Pfam" id="PF00664">
    <property type="entry name" value="ABC_membrane"/>
    <property type="match status" value="2"/>
</dbReference>
<organism evidence="12 13">
    <name type="scientific">Plectosphaerella plurivora</name>
    <dbReference type="NCBI Taxonomy" id="936078"/>
    <lineage>
        <taxon>Eukaryota</taxon>
        <taxon>Fungi</taxon>
        <taxon>Dikarya</taxon>
        <taxon>Ascomycota</taxon>
        <taxon>Pezizomycotina</taxon>
        <taxon>Sordariomycetes</taxon>
        <taxon>Hypocreomycetidae</taxon>
        <taxon>Glomerellales</taxon>
        <taxon>Plectosphaerellaceae</taxon>
        <taxon>Plectosphaerella</taxon>
    </lineage>
</organism>
<dbReference type="SUPFAM" id="SSF90123">
    <property type="entry name" value="ABC transporter transmembrane region"/>
    <property type="match status" value="2"/>
</dbReference>
<dbReference type="OrthoDB" id="6500128at2759"/>
<dbReference type="InterPro" id="IPR003439">
    <property type="entry name" value="ABC_transporter-like_ATP-bd"/>
</dbReference>
<dbReference type="SUPFAM" id="SSF52540">
    <property type="entry name" value="P-loop containing nucleoside triphosphate hydrolases"/>
    <property type="match status" value="2"/>
</dbReference>
<evidence type="ECO:0000313" key="13">
    <source>
        <dbReference type="Proteomes" id="UP000770015"/>
    </source>
</evidence>
<keyword evidence="12" id="KW-0378">Hydrolase</keyword>
<dbReference type="GO" id="GO:0140359">
    <property type="term" value="F:ABC-type transporter activity"/>
    <property type="evidence" value="ECO:0007669"/>
    <property type="project" value="InterPro"/>
</dbReference>
<dbReference type="GO" id="GO:0005524">
    <property type="term" value="F:ATP binding"/>
    <property type="evidence" value="ECO:0007669"/>
    <property type="project" value="UniProtKB-KW"/>
</dbReference>
<name>A0A9P8VDT2_9PEZI</name>
<feature type="transmembrane region" description="Helical" evidence="9">
    <location>
        <begin position="195"/>
        <end position="223"/>
    </location>
</feature>
<feature type="transmembrane region" description="Helical" evidence="9">
    <location>
        <begin position="102"/>
        <end position="126"/>
    </location>
</feature>
<dbReference type="PROSITE" id="PS00211">
    <property type="entry name" value="ABC_TRANSPORTER_1"/>
    <property type="match status" value="2"/>
</dbReference>
<protein>
    <submittedName>
        <fullName evidence="12">P-loop containing nucleoside triphosphate hydrolase protein</fullName>
    </submittedName>
</protein>
<dbReference type="InterPro" id="IPR050173">
    <property type="entry name" value="ABC_transporter_C-like"/>
</dbReference>
<dbReference type="InterPro" id="IPR011527">
    <property type="entry name" value="ABC1_TM_dom"/>
</dbReference>
<evidence type="ECO:0000256" key="7">
    <source>
        <dbReference type="ARBA" id="ARBA00022989"/>
    </source>
</evidence>
<dbReference type="InterPro" id="IPR017871">
    <property type="entry name" value="ABC_transporter-like_CS"/>
</dbReference>
<evidence type="ECO:0000256" key="1">
    <source>
        <dbReference type="ARBA" id="ARBA00004651"/>
    </source>
</evidence>
<dbReference type="GO" id="GO:0016887">
    <property type="term" value="F:ATP hydrolysis activity"/>
    <property type="evidence" value="ECO:0007669"/>
    <property type="project" value="InterPro"/>
</dbReference>
<dbReference type="Gene3D" id="1.20.1560.10">
    <property type="entry name" value="ABC transporter type 1, transmembrane domain"/>
    <property type="match status" value="2"/>
</dbReference>
<feature type="domain" description="ABC transporter" evidence="10">
    <location>
        <begin position="876"/>
        <end position="1091"/>
    </location>
</feature>
<evidence type="ECO:0000259" key="10">
    <source>
        <dbReference type="PROSITE" id="PS50893"/>
    </source>
</evidence>
<dbReference type="PANTHER" id="PTHR24223">
    <property type="entry name" value="ATP-BINDING CASSETTE SUB-FAMILY C"/>
    <property type="match status" value="1"/>
</dbReference>
<evidence type="ECO:0000256" key="2">
    <source>
        <dbReference type="ARBA" id="ARBA00022448"/>
    </source>
</evidence>
<gene>
    <name evidence="12" type="ORF">F5X68DRAFT_131865</name>
</gene>
<keyword evidence="8 9" id="KW-0472">Membrane</keyword>
<proteinExistence type="predicted"/>
<evidence type="ECO:0000256" key="5">
    <source>
        <dbReference type="ARBA" id="ARBA00022741"/>
    </source>
</evidence>
<feature type="domain" description="ABC transmembrane type-1" evidence="11">
    <location>
        <begin position="553"/>
        <end position="827"/>
    </location>
</feature>
<keyword evidence="3" id="KW-1003">Cell membrane</keyword>
<sequence>MILFCTRAIGALAGNYGGLFLRSLSIRYRSALTVLLHDKTLILGDAKSDASALDLAVLAEADTMTLYRCAQTYPDIWSFPLQVILCLGGLACLLPWQAFFAVIALVVLMSPVLGTMLRSVGFWTSANMTVKDKRTRLIREVLDSITAIKMHAWESAMARLIAACRREELKTMQRTAQASAGIVTYMQSMPSALTVVAFGTMLILRVSLTNGLIFTLIMLFTMLNASLTQVSSLASNIQLIKTSAARLSAYLNLPEEQIGVEVDSLPDLQPWARDSALTACTLRVGWPGREPLISGGSVVIPPGSLSAITGPMGVGKSTLLLALARHAQKQHRVAYVGQKPVMVGGTIRDNILFGRPYDPQLYSRVVQACCLGADFGRLRHGDLTLVAGTSSLSGGQCARVCLARAAYSQADLYALDDPLAALDVRVSAAIVRNLLGPSGLLARSTRIVCTSHPLILAHATFSYSIEDSTLRLLEPIVSLTDESLRTTSEYSDQAAVSLVLEAGQPGDAHAHDESRHPTKLASHYLFSNKRAPTRPRSAIYAYLSSCRKLGWPLAIFTLLLARMSSISSTYVLKTMATQTDDTDLFQCLGLFGFLSLSQGACFYMFIYVLYTLCIIPAASLLHAQLTAGVLRHSLSYFQTTPLANILNLFTNDIGRVDTSLNGSIASLVAQYVNLALSCGVLLMAIPLSLLFVMPLLAACHYVQQAYLVKLRELRHLDAESRAPLLECLREAESGRVLFSVHHMQERQRAQFDDHIAYNVRAVWPMCCTDLWIAVRLEILSIVLQVLAAGALLATSVEPGVLGFVMTYVFQVTSTLSNIAKVTAQFESDAVSVSRVAEASHTDVFNVLDTIAEPSPGLLAPYSDSDPGQTWPQHGRVEFRGVSARHRPGLPETLNSISFVVNPGEKVAIIGRTGAGKSSMMLALLKLMDQTAGQILIDDVDVAGVSDTRLRTSLAIVPQVQLFFSGSVRQNLDPLGLADDERILEALHICGGLPIVQKMLGSHKTMQQEGTNLLDAAVGPQSSLSKGELQLLLLARAVIQQSRVLVMDEATSGMDMVGEMRCHDVIFGELRDTTTLAVLHRLELTVCWAFLVL</sequence>
<dbReference type="AlphaFoldDB" id="A0A9P8VDT2"/>
<dbReference type="InterPro" id="IPR036640">
    <property type="entry name" value="ABC1_TM_sf"/>
</dbReference>
<accession>A0A9P8VDT2</accession>
<dbReference type="PROSITE" id="PS50893">
    <property type="entry name" value="ABC_TRANSPORTER_2"/>
    <property type="match status" value="2"/>
</dbReference>
<feature type="domain" description="ABC transmembrane type-1" evidence="11">
    <location>
        <begin position="1"/>
        <end position="239"/>
    </location>
</feature>
<keyword evidence="2" id="KW-0813">Transport</keyword>
<dbReference type="PROSITE" id="PS50929">
    <property type="entry name" value="ABC_TM1F"/>
    <property type="match status" value="2"/>
</dbReference>
<dbReference type="PANTHER" id="PTHR24223:SF415">
    <property type="entry name" value="FI20190P1"/>
    <property type="match status" value="1"/>
</dbReference>
<feature type="transmembrane region" description="Helical" evidence="9">
    <location>
        <begin position="674"/>
        <end position="702"/>
    </location>
</feature>
<dbReference type="GO" id="GO:0005886">
    <property type="term" value="C:plasma membrane"/>
    <property type="evidence" value="ECO:0007669"/>
    <property type="project" value="UniProtKB-SubCell"/>
</dbReference>
<evidence type="ECO:0000313" key="12">
    <source>
        <dbReference type="EMBL" id="KAH6689756.1"/>
    </source>
</evidence>
<dbReference type="InterPro" id="IPR027417">
    <property type="entry name" value="P-loop_NTPase"/>
</dbReference>
<keyword evidence="7 9" id="KW-1133">Transmembrane helix</keyword>
<keyword evidence="4 9" id="KW-0812">Transmembrane</keyword>
<dbReference type="SMART" id="SM00382">
    <property type="entry name" value="AAA"/>
    <property type="match status" value="2"/>
</dbReference>
<dbReference type="Gene3D" id="3.40.50.300">
    <property type="entry name" value="P-loop containing nucleotide triphosphate hydrolases"/>
    <property type="match status" value="2"/>
</dbReference>
<reference evidence="12" key="1">
    <citation type="journal article" date="2021" name="Nat. Commun.">
        <title>Genetic determinants of endophytism in the Arabidopsis root mycobiome.</title>
        <authorList>
            <person name="Mesny F."/>
            <person name="Miyauchi S."/>
            <person name="Thiergart T."/>
            <person name="Pickel B."/>
            <person name="Atanasova L."/>
            <person name="Karlsson M."/>
            <person name="Huettel B."/>
            <person name="Barry K.W."/>
            <person name="Haridas S."/>
            <person name="Chen C."/>
            <person name="Bauer D."/>
            <person name="Andreopoulos W."/>
            <person name="Pangilinan J."/>
            <person name="LaButti K."/>
            <person name="Riley R."/>
            <person name="Lipzen A."/>
            <person name="Clum A."/>
            <person name="Drula E."/>
            <person name="Henrissat B."/>
            <person name="Kohler A."/>
            <person name="Grigoriev I.V."/>
            <person name="Martin F.M."/>
            <person name="Hacquard S."/>
        </authorList>
    </citation>
    <scope>NUCLEOTIDE SEQUENCE</scope>
    <source>
        <strain evidence="12">MPI-SDFR-AT-0117</strain>
    </source>
</reference>
<dbReference type="Proteomes" id="UP000770015">
    <property type="component" value="Unassembled WGS sequence"/>
</dbReference>
<feature type="transmembrane region" description="Helical" evidence="9">
    <location>
        <begin position="584"/>
        <end position="610"/>
    </location>
</feature>
<feature type="transmembrane region" description="Helical" evidence="9">
    <location>
        <begin position="549"/>
        <end position="572"/>
    </location>
</feature>
<dbReference type="InterPro" id="IPR044726">
    <property type="entry name" value="ABCC_6TM_D2"/>
</dbReference>
<evidence type="ECO:0000256" key="6">
    <source>
        <dbReference type="ARBA" id="ARBA00022840"/>
    </source>
</evidence>
<keyword evidence="6" id="KW-0067">ATP-binding</keyword>
<feature type="transmembrane region" description="Helical" evidence="9">
    <location>
        <begin position="76"/>
        <end position="96"/>
    </location>
</feature>
<comment type="caution">
    <text evidence="12">The sequence shown here is derived from an EMBL/GenBank/DDBJ whole genome shotgun (WGS) entry which is preliminary data.</text>
</comment>